<gene>
    <name evidence="7" type="primary">ADH2</name>
</gene>
<evidence type="ECO:0000256" key="1">
    <source>
        <dbReference type="ARBA" id="ARBA00001947"/>
    </source>
</evidence>
<dbReference type="EMBL" id="MG719754">
    <property type="protein sequence ID" value="AYM47846.1"/>
    <property type="molecule type" value="Genomic_DNA"/>
</dbReference>
<comment type="cofactor">
    <cofactor evidence="1 5">
        <name>Zn(2+)</name>
        <dbReference type="ChEBI" id="CHEBI:29105"/>
    </cofactor>
</comment>
<dbReference type="FunFam" id="3.40.50.720:FF:000022">
    <property type="entry name" value="Cinnamyl alcohol dehydrogenase"/>
    <property type="match status" value="1"/>
</dbReference>
<keyword evidence="4 7" id="KW-0560">Oxidoreductase</keyword>
<protein>
    <submittedName>
        <fullName evidence="7">Alcohol dehydrogenase</fullName>
        <ecNumber evidence="7">1.1.1.1</ecNumber>
    </submittedName>
</protein>
<dbReference type="PROSITE" id="PS00065">
    <property type="entry name" value="D_2_HYDROXYACID_DH_1"/>
    <property type="match status" value="1"/>
</dbReference>
<dbReference type="InterPro" id="IPR013154">
    <property type="entry name" value="ADH-like_N"/>
</dbReference>
<evidence type="ECO:0000256" key="4">
    <source>
        <dbReference type="ARBA" id="ARBA00023002"/>
    </source>
</evidence>
<evidence type="ECO:0000256" key="2">
    <source>
        <dbReference type="ARBA" id="ARBA00022723"/>
    </source>
</evidence>
<dbReference type="Pfam" id="PF08240">
    <property type="entry name" value="ADH_N"/>
    <property type="match status" value="1"/>
</dbReference>
<comment type="similarity">
    <text evidence="5">Belongs to the zinc-containing alcohol dehydrogenase family.</text>
</comment>
<dbReference type="SMART" id="SM00829">
    <property type="entry name" value="PKS_ER"/>
    <property type="match status" value="1"/>
</dbReference>
<dbReference type="GO" id="GO:0008270">
    <property type="term" value="F:zinc ion binding"/>
    <property type="evidence" value="ECO:0007669"/>
    <property type="project" value="InterPro"/>
</dbReference>
<dbReference type="InterPro" id="IPR047109">
    <property type="entry name" value="CAD-like"/>
</dbReference>
<dbReference type="InterPro" id="IPR029752">
    <property type="entry name" value="D-isomer_DH_CS1"/>
</dbReference>
<dbReference type="SUPFAM" id="SSF51735">
    <property type="entry name" value="NAD(P)-binding Rossmann-fold domains"/>
    <property type="match status" value="1"/>
</dbReference>
<organism evidence="7">
    <name type="scientific">Starmerella bombicola</name>
    <name type="common">Yeast</name>
    <name type="synonym">Candida bombicola</name>
    <dbReference type="NCBI Taxonomy" id="75736"/>
    <lineage>
        <taxon>Eukaryota</taxon>
        <taxon>Fungi</taxon>
        <taxon>Dikarya</taxon>
        <taxon>Ascomycota</taxon>
        <taxon>Saccharomycotina</taxon>
        <taxon>Dipodascomycetes</taxon>
        <taxon>Dipodascales</taxon>
        <taxon>Trichomonascaceae</taxon>
        <taxon>Starmerella</taxon>
    </lineage>
</organism>
<evidence type="ECO:0000256" key="5">
    <source>
        <dbReference type="RuleBase" id="RU361277"/>
    </source>
</evidence>
<dbReference type="InterPro" id="IPR011032">
    <property type="entry name" value="GroES-like_sf"/>
</dbReference>
<dbReference type="PROSITE" id="PS00059">
    <property type="entry name" value="ADH_ZINC"/>
    <property type="match status" value="1"/>
</dbReference>
<dbReference type="InterPro" id="IPR013149">
    <property type="entry name" value="ADH-like_C"/>
</dbReference>
<dbReference type="SUPFAM" id="SSF50129">
    <property type="entry name" value="GroES-like"/>
    <property type="match status" value="1"/>
</dbReference>
<accession>A0A3G2C690</accession>
<dbReference type="Gene3D" id="3.90.180.10">
    <property type="entry name" value="Medium-chain alcohol dehydrogenases, catalytic domain"/>
    <property type="match status" value="1"/>
</dbReference>
<dbReference type="InterPro" id="IPR020843">
    <property type="entry name" value="ER"/>
</dbReference>
<dbReference type="PANTHER" id="PTHR42683">
    <property type="entry name" value="ALDEHYDE REDUCTASE"/>
    <property type="match status" value="1"/>
</dbReference>
<feature type="domain" description="Enoyl reductase (ER)" evidence="6">
    <location>
        <begin position="12"/>
        <end position="339"/>
    </location>
</feature>
<sequence>MPSTCKAYIVHDTTSDPVPGTIERRDPRPNDVSIEILYCGICHSELHTAHNDWNNAKFPFVGGHEIIGRATAVGPAVKKFQAGDIVGIGCLVDSCRTCKNCKLGKENWCVSRTQTYNSSGKNGEVTKGGYSQHILAREEFVLKIPSNLDLAASAPLLCAGITTYSPLRAHGAGPGKRVGVVGLGGLGSMAIKFASAMGSEVTLFSRSHAKAAGAKAQGASRVVASSDPNELEAVAGTFDLIIDTIPFEHDFEPYLKSLDIGGCLVVVGQIGPLKVLTSHLAGNKSITYSNIGGLPETQEMLDFCGENNITCDVELIEYSYIAEAWKRVHSGDVKYRFVLDAKSL</sequence>
<dbReference type="InterPro" id="IPR036291">
    <property type="entry name" value="NAD(P)-bd_dom_sf"/>
</dbReference>
<proteinExistence type="inferred from homology"/>
<dbReference type="GO" id="GO:0004022">
    <property type="term" value="F:alcohol dehydrogenase (NAD+) activity"/>
    <property type="evidence" value="ECO:0007669"/>
    <property type="project" value="UniProtKB-EC"/>
</dbReference>
<dbReference type="AlphaFoldDB" id="A0A3G2C690"/>
<keyword evidence="2 5" id="KW-0479">Metal-binding</keyword>
<reference evidence="7" key="1">
    <citation type="submission" date="2017-12" db="EMBL/GenBank/DDBJ databases">
        <title>Transformation of the biosurfactant production yeast Starmerella bombicola into a chassis organism: development, validation and application of a dedicated molecular toolkit.</title>
        <authorList>
            <person name="Lodens S."/>
            <person name="Roelants S.L.K.W."/>
            <person name="Ciesielska K."/>
            <person name="Geys R."/>
            <person name="Coussement P."/>
            <person name="Pattyn F."/>
            <person name="Saerens K."/>
            <person name="Van de Peer Y."/>
            <person name="Devreese B."/>
            <person name="De Maeseneire S.L."/>
            <person name="Soetaert W."/>
        </authorList>
    </citation>
    <scope>NUCLEOTIDE SEQUENCE</scope>
    <source>
        <strain evidence="7">Stabo22214</strain>
    </source>
</reference>
<dbReference type="Pfam" id="PF00107">
    <property type="entry name" value="ADH_zinc_N"/>
    <property type="match status" value="1"/>
</dbReference>
<dbReference type="EC" id="1.1.1.1" evidence="7"/>
<dbReference type="InterPro" id="IPR002328">
    <property type="entry name" value="ADH_Zn_CS"/>
</dbReference>
<evidence type="ECO:0000313" key="7">
    <source>
        <dbReference type="EMBL" id="AYM47846.1"/>
    </source>
</evidence>
<keyword evidence="3 5" id="KW-0862">Zinc</keyword>
<dbReference type="CDD" id="cd05283">
    <property type="entry name" value="CAD1"/>
    <property type="match status" value="1"/>
</dbReference>
<evidence type="ECO:0000256" key="3">
    <source>
        <dbReference type="ARBA" id="ARBA00022833"/>
    </source>
</evidence>
<dbReference type="Gene3D" id="3.40.50.720">
    <property type="entry name" value="NAD(P)-binding Rossmann-like Domain"/>
    <property type="match status" value="1"/>
</dbReference>
<name>A0A3G2C690_STABO</name>
<evidence type="ECO:0000259" key="6">
    <source>
        <dbReference type="SMART" id="SM00829"/>
    </source>
</evidence>